<feature type="repeat" description="WD" evidence="4">
    <location>
        <begin position="205"/>
        <end position="240"/>
    </location>
</feature>
<dbReference type="InterPro" id="IPR036322">
    <property type="entry name" value="WD40_repeat_dom_sf"/>
</dbReference>
<evidence type="ECO:0000313" key="8">
    <source>
        <dbReference type="Proteomes" id="UP000646827"/>
    </source>
</evidence>
<dbReference type="InterPro" id="IPR015943">
    <property type="entry name" value="WD40/YVTN_repeat-like_dom_sf"/>
</dbReference>
<dbReference type="InterPro" id="IPR040323">
    <property type="entry name" value="EIPR1"/>
</dbReference>
<evidence type="ECO:0000256" key="3">
    <source>
        <dbReference type="ARBA" id="ARBA00022737"/>
    </source>
</evidence>
<sequence length="397" mass="44003">MADNSWVFGLRHQARCLTGVTASTEKSKFLVGTVGTKNNVVCLLDFDEEKSEIIPTLFDHPNEIWDIVSCPSDESLFFTCHSPVGADPSEKKATLWKQDIDNTSLKQVTTLKPSGIFKVLWDPTEEQQDASRIIALGHSNIYLSTMNDGTEKQQATIKVLSNEEEDPWLQNAAWNPHNKESIITTAGRDLAGWDLRSGKNEFNRKMAHQSTIRAVDCNANKPYHVATGGDDAKVRIWDVRQLGEPVMMVEGHTHWIWSVAFNKFHDQLLLTSGSDTVVNLHNVVSVSSASYLGHSSDSSNNSTSSCRSSQSNDNDSSNNKSGSDSHGNNSDGQQDDNYWNSHKPTDGLICTYDQHEDSVYSVAWSPADTWTFASLSYAGRVVISQVPMTEKFKILGV</sequence>
<name>A0A8H7VID2_9FUNG</name>
<evidence type="ECO:0000256" key="1">
    <source>
        <dbReference type="ARBA" id="ARBA00005672"/>
    </source>
</evidence>
<dbReference type="PROSITE" id="PS00678">
    <property type="entry name" value="WD_REPEATS_1"/>
    <property type="match status" value="1"/>
</dbReference>
<dbReference type="InterPro" id="IPR059104">
    <property type="entry name" value="Beta-prop_EIPR1-like"/>
</dbReference>
<feature type="region of interest" description="Disordered" evidence="5">
    <location>
        <begin position="291"/>
        <end position="339"/>
    </location>
</feature>
<dbReference type="PANTHER" id="PTHR14205">
    <property type="entry name" value="WD-REPEAT PROTEIN"/>
    <property type="match status" value="1"/>
</dbReference>
<keyword evidence="8" id="KW-1185">Reference proteome</keyword>
<dbReference type="Pfam" id="PF23609">
    <property type="entry name" value="Beta-prop_EIPR1"/>
    <property type="match status" value="1"/>
</dbReference>
<dbReference type="Proteomes" id="UP000646827">
    <property type="component" value="Unassembled WGS sequence"/>
</dbReference>
<dbReference type="OrthoDB" id="427795at2759"/>
<evidence type="ECO:0000313" key="7">
    <source>
        <dbReference type="EMBL" id="KAG2217613.1"/>
    </source>
</evidence>
<dbReference type="PANTHER" id="PTHR14205:SF15">
    <property type="entry name" value="EARP AND GARP COMPLEX-INTERACTING PROTEIN 1"/>
    <property type="match status" value="1"/>
</dbReference>
<dbReference type="Gene3D" id="2.130.10.10">
    <property type="entry name" value="YVTN repeat-like/Quinoprotein amine dehydrogenase"/>
    <property type="match status" value="1"/>
</dbReference>
<keyword evidence="3" id="KW-0677">Repeat</keyword>
<feature type="compositionally biased region" description="Low complexity" evidence="5">
    <location>
        <begin position="291"/>
        <end position="332"/>
    </location>
</feature>
<dbReference type="PROSITE" id="PS50082">
    <property type="entry name" value="WD_REPEATS_2"/>
    <property type="match status" value="1"/>
</dbReference>
<dbReference type="InterPro" id="IPR001680">
    <property type="entry name" value="WD40_rpt"/>
</dbReference>
<evidence type="ECO:0000256" key="4">
    <source>
        <dbReference type="PROSITE-ProRule" id="PRU00221"/>
    </source>
</evidence>
<accession>A0A8H7VID2</accession>
<dbReference type="GO" id="GO:0016567">
    <property type="term" value="P:protein ubiquitination"/>
    <property type="evidence" value="ECO:0007669"/>
    <property type="project" value="TreeGrafter"/>
</dbReference>
<dbReference type="SMART" id="SM00320">
    <property type="entry name" value="WD40"/>
    <property type="match status" value="3"/>
</dbReference>
<dbReference type="AlphaFoldDB" id="A0A8H7VID2"/>
<dbReference type="PROSITE" id="PS50294">
    <property type="entry name" value="WD_REPEATS_REGION"/>
    <property type="match status" value="1"/>
</dbReference>
<proteinExistence type="inferred from homology"/>
<comment type="similarity">
    <text evidence="1">Belongs to the WD repeat EIPR1 family.</text>
</comment>
<comment type="caution">
    <text evidence="7">The sequence shown here is derived from an EMBL/GenBank/DDBJ whole genome shotgun (WGS) entry which is preliminary data.</text>
</comment>
<protein>
    <recommendedName>
        <fullName evidence="6">EIPR1-like beta-propeller domain-containing protein</fullName>
    </recommendedName>
</protein>
<dbReference type="InterPro" id="IPR019775">
    <property type="entry name" value="WD40_repeat_CS"/>
</dbReference>
<dbReference type="SUPFAM" id="SSF50978">
    <property type="entry name" value="WD40 repeat-like"/>
    <property type="match status" value="1"/>
</dbReference>
<gene>
    <name evidence="7" type="ORF">INT45_004168</name>
</gene>
<dbReference type="Pfam" id="PF00400">
    <property type="entry name" value="WD40"/>
    <property type="match status" value="1"/>
</dbReference>
<evidence type="ECO:0000259" key="6">
    <source>
        <dbReference type="Pfam" id="PF23609"/>
    </source>
</evidence>
<evidence type="ECO:0000256" key="5">
    <source>
        <dbReference type="SAM" id="MobiDB-lite"/>
    </source>
</evidence>
<organism evidence="7 8">
    <name type="scientific">Circinella minor</name>
    <dbReference type="NCBI Taxonomy" id="1195481"/>
    <lineage>
        <taxon>Eukaryota</taxon>
        <taxon>Fungi</taxon>
        <taxon>Fungi incertae sedis</taxon>
        <taxon>Mucoromycota</taxon>
        <taxon>Mucoromycotina</taxon>
        <taxon>Mucoromycetes</taxon>
        <taxon>Mucorales</taxon>
        <taxon>Lichtheimiaceae</taxon>
        <taxon>Circinella</taxon>
    </lineage>
</organism>
<keyword evidence="2 4" id="KW-0853">WD repeat</keyword>
<reference evidence="7 8" key="1">
    <citation type="submission" date="2020-12" db="EMBL/GenBank/DDBJ databases">
        <title>Metabolic potential, ecology and presence of endohyphal bacteria is reflected in genomic diversity of Mucoromycotina.</title>
        <authorList>
            <person name="Muszewska A."/>
            <person name="Okrasinska A."/>
            <person name="Steczkiewicz K."/>
            <person name="Drgas O."/>
            <person name="Orlowska M."/>
            <person name="Perlinska-Lenart U."/>
            <person name="Aleksandrzak-Piekarczyk T."/>
            <person name="Szatraj K."/>
            <person name="Zielenkiewicz U."/>
            <person name="Pilsyk S."/>
            <person name="Malc E."/>
            <person name="Mieczkowski P."/>
            <person name="Kruszewska J.S."/>
            <person name="Biernat P."/>
            <person name="Pawlowska J."/>
        </authorList>
    </citation>
    <scope>NUCLEOTIDE SEQUENCE [LARGE SCALE GENOMIC DNA]</scope>
    <source>
        <strain evidence="7 8">CBS 142.35</strain>
    </source>
</reference>
<evidence type="ECO:0000256" key="2">
    <source>
        <dbReference type="ARBA" id="ARBA00022574"/>
    </source>
</evidence>
<feature type="domain" description="EIPR1-like beta-propeller" evidence="6">
    <location>
        <begin position="4"/>
        <end position="280"/>
    </location>
</feature>
<dbReference type="EMBL" id="JAEPRB010000285">
    <property type="protein sequence ID" value="KAG2217613.1"/>
    <property type="molecule type" value="Genomic_DNA"/>
</dbReference>